<comment type="caution">
    <text evidence="1">The sequence shown here is derived from an EMBL/GenBank/DDBJ whole genome shotgun (WGS) entry which is preliminary data.</text>
</comment>
<dbReference type="AlphaFoldDB" id="A0A937X685"/>
<gene>
    <name evidence="1" type="ORF">FJZ00_13200</name>
</gene>
<evidence type="ECO:0000313" key="2">
    <source>
        <dbReference type="Proteomes" id="UP000703893"/>
    </source>
</evidence>
<feature type="non-terminal residue" evidence="1">
    <location>
        <position position="1"/>
    </location>
</feature>
<name>A0A937X685_9BACT</name>
<accession>A0A937X685</accession>
<sequence>DVTLGVANQSGPRGGQAITLENWEMLMASRKLGPGFVDLRFMSSLEPFTMPPGGMPQLLQTGETFRGKPLVDRQHPHELFMEVAARYSFQPVPWAELFVYGGPVGEPALGPPAYIHRPSAEDNRWAPLSHHLQDATHMAMGVGTAGLRLRDFQVEGSLFNGREPDENRTDIEFKPWDSYSVRLSYAPGDNLVFQLSSGYLTSPEALDPGDILRTTASLQLAGRLGGRMVTGMASWGQNQGKAGHPARTLQSYLLEGTAELGWMLKTYSRAEVVDKDTLDLAGVHDHTVHRVSAVTLGLVRELGDFETFGLALGADATFNILDEPATRVYGLNPLGFRAYVRLGPPARHMM</sequence>
<organism evidence="1 2">
    <name type="scientific">Candidatus Tanganyikabacteria bacterium</name>
    <dbReference type="NCBI Taxonomy" id="2961651"/>
    <lineage>
        <taxon>Bacteria</taxon>
        <taxon>Bacillati</taxon>
        <taxon>Candidatus Sericytochromatia</taxon>
        <taxon>Candidatus Tanganyikabacteria</taxon>
    </lineage>
</organism>
<reference evidence="1 2" key="1">
    <citation type="submission" date="2019-03" db="EMBL/GenBank/DDBJ databases">
        <title>Lake Tanganyika Metagenome-Assembled Genomes (MAGs).</title>
        <authorList>
            <person name="Tran P."/>
        </authorList>
    </citation>
    <scope>NUCLEOTIDE SEQUENCE [LARGE SCALE GENOMIC DNA]</scope>
    <source>
        <strain evidence="1">K_DeepCast_65m_m2_236</strain>
    </source>
</reference>
<dbReference type="EMBL" id="VGJX01000861">
    <property type="protein sequence ID" value="MBM3276103.1"/>
    <property type="molecule type" value="Genomic_DNA"/>
</dbReference>
<evidence type="ECO:0000313" key="1">
    <source>
        <dbReference type="EMBL" id="MBM3276103.1"/>
    </source>
</evidence>
<protein>
    <submittedName>
        <fullName evidence="1">Uncharacterized protein</fullName>
    </submittedName>
</protein>
<proteinExistence type="predicted"/>
<dbReference type="Proteomes" id="UP000703893">
    <property type="component" value="Unassembled WGS sequence"/>
</dbReference>